<evidence type="ECO:0000313" key="9">
    <source>
        <dbReference type="Proteomes" id="UP000315283"/>
    </source>
</evidence>
<proteinExistence type="predicted"/>
<sequence length="271" mass="30621">MNFERFLDINIKDNNHFIVFNNNKILYESESKSFLLDGKFLDIDIKNSVLVGIAKNNGINIYGLDITKSMSNINIGYKNLNELDTRHLLSILKPDEIVLMGRANQLLHWIKSNKYSGYSGELNKFDPNEQSLFCPTSSSMIYPSISPCVLAMVTKDDEILLARNNLFPKGLYSVLAGFVEVSESAEETVHREVLEEVNIKVKNIKYFGSQPWPFPSQLMLGFTCEYDSGIIKVDEKEIAEAAWYKASELPYVPPQTSLSGQLISSFVEGHS</sequence>
<name>A0A520N5R9_9GAMM</name>
<dbReference type="InterPro" id="IPR000086">
    <property type="entry name" value="NUDIX_hydrolase_dom"/>
</dbReference>
<evidence type="ECO:0000313" key="8">
    <source>
        <dbReference type="EMBL" id="RZO28775.1"/>
    </source>
</evidence>
<dbReference type="PANTHER" id="PTHR11383:SF3">
    <property type="entry name" value="NAD(P)H PYROPHOSPHATASE NUDT13, MITOCHONDRIAL"/>
    <property type="match status" value="1"/>
</dbReference>
<keyword evidence="5" id="KW-0460">Magnesium</keyword>
<dbReference type="EMBL" id="SHBJ01000008">
    <property type="protein sequence ID" value="RZO28775.1"/>
    <property type="molecule type" value="Genomic_DNA"/>
</dbReference>
<dbReference type="AlphaFoldDB" id="A0A520N5R9"/>
<gene>
    <name evidence="8" type="ORF">EVA97_01810</name>
</gene>
<dbReference type="GO" id="GO:0016787">
    <property type="term" value="F:hydrolase activity"/>
    <property type="evidence" value="ECO:0007669"/>
    <property type="project" value="UniProtKB-KW"/>
</dbReference>
<dbReference type="InterPro" id="IPR020084">
    <property type="entry name" value="NUDIX_hydrolase_CS"/>
</dbReference>
<dbReference type="PROSITE" id="PS51462">
    <property type="entry name" value="NUDIX"/>
    <property type="match status" value="1"/>
</dbReference>
<dbReference type="Proteomes" id="UP000315283">
    <property type="component" value="Unassembled WGS sequence"/>
</dbReference>
<dbReference type="EC" id="3.6.1.22" evidence="2"/>
<evidence type="ECO:0000256" key="3">
    <source>
        <dbReference type="ARBA" id="ARBA00022723"/>
    </source>
</evidence>
<evidence type="ECO:0000259" key="7">
    <source>
        <dbReference type="PROSITE" id="PS51462"/>
    </source>
</evidence>
<dbReference type="PROSITE" id="PS00893">
    <property type="entry name" value="NUDIX_BOX"/>
    <property type="match status" value="1"/>
</dbReference>
<dbReference type="Gene3D" id="3.90.79.10">
    <property type="entry name" value="Nucleoside Triphosphate Pyrophosphohydrolase"/>
    <property type="match status" value="1"/>
</dbReference>
<organism evidence="8 9">
    <name type="scientific">SAR86 cluster bacterium</name>
    <dbReference type="NCBI Taxonomy" id="2030880"/>
    <lineage>
        <taxon>Bacteria</taxon>
        <taxon>Pseudomonadati</taxon>
        <taxon>Pseudomonadota</taxon>
        <taxon>Gammaproteobacteria</taxon>
        <taxon>SAR86 cluster</taxon>
    </lineage>
</organism>
<comment type="caution">
    <text evidence="8">The sequence shown here is derived from an EMBL/GenBank/DDBJ whole genome shotgun (WGS) entry which is preliminary data.</text>
</comment>
<evidence type="ECO:0000256" key="6">
    <source>
        <dbReference type="ARBA" id="ARBA00023027"/>
    </source>
</evidence>
<dbReference type="PANTHER" id="PTHR11383">
    <property type="entry name" value="NUCLEOSIDE DIPHOSPHATE-LINKED MOIETY X MOTIF 13"/>
    <property type="match status" value="1"/>
</dbReference>
<comment type="cofactor">
    <cofactor evidence="1">
        <name>Mg(2+)</name>
        <dbReference type="ChEBI" id="CHEBI:18420"/>
    </cofactor>
</comment>
<dbReference type="GO" id="GO:0046872">
    <property type="term" value="F:metal ion binding"/>
    <property type="evidence" value="ECO:0007669"/>
    <property type="project" value="UniProtKB-KW"/>
</dbReference>
<keyword evidence="4 8" id="KW-0378">Hydrolase</keyword>
<dbReference type="CDD" id="cd03429">
    <property type="entry name" value="NUDIX_NADH_pyrophosphatase_Nudt13"/>
    <property type="match status" value="1"/>
</dbReference>
<keyword evidence="3" id="KW-0479">Metal-binding</keyword>
<dbReference type="InterPro" id="IPR049734">
    <property type="entry name" value="NudC-like_C"/>
</dbReference>
<dbReference type="Pfam" id="PF00293">
    <property type="entry name" value="NUDIX"/>
    <property type="match status" value="1"/>
</dbReference>
<dbReference type="InterPro" id="IPR015797">
    <property type="entry name" value="NUDIX_hydrolase-like_dom_sf"/>
</dbReference>
<reference evidence="8 9" key="1">
    <citation type="submission" date="2019-02" db="EMBL/GenBank/DDBJ databases">
        <title>Prokaryotic population dynamics and viral predation in marine succession experiment using metagenomics: the confinement effect.</title>
        <authorList>
            <person name="Haro-Moreno J.M."/>
            <person name="Rodriguez-Valera F."/>
            <person name="Lopez-Perez M."/>
        </authorList>
    </citation>
    <scope>NUCLEOTIDE SEQUENCE [LARGE SCALE GENOMIC DNA]</scope>
    <source>
        <strain evidence="8">MED-G164</strain>
    </source>
</reference>
<dbReference type="SUPFAM" id="SSF55811">
    <property type="entry name" value="Nudix"/>
    <property type="match status" value="1"/>
</dbReference>
<feature type="domain" description="Nudix hydrolase" evidence="7">
    <location>
        <begin position="140"/>
        <end position="268"/>
    </location>
</feature>
<evidence type="ECO:0000256" key="4">
    <source>
        <dbReference type="ARBA" id="ARBA00022801"/>
    </source>
</evidence>
<evidence type="ECO:0000256" key="1">
    <source>
        <dbReference type="ARBA" id="ARBA00001946"/>
    </source>
</evidence>
<dbReference type="NCBIfam" id="NF001299">
    <property type="entry name" value="PRK00241.1"/>
    <property type="match status" value="1"/>
</dbReference>
<evidence type="ECO:0000256" key="5">
    <source>
        <dbReference type="ARBA" id="ARBA00022842"/>
    </source>
</evidence>
<protein>
    <recommendedName>
        <fullName evidence="2">NAD(+) diphosphatase</fullName>
        <ecNumber evidence="2">3.6.1.22</ecNumber>
    </recommendedName>
</protein>
<keyword evidence="6" id="KW-0520">NAD</keyword>
<dbReference type="Gene3D" id="3.90.79.20">
    <property type="match status" value="1"/>
</dbReference>
<accession>A0A520N5R9</accession>
<evidence type="ECO:0000256" key="2">
    <source>
        <dbReference type="ARBA" id="ARBA00012381"/>
    </source>
</evidence>